<proteinExistence type="predicted"/>
<dbReference type="InterPro" id="IPR003439">
    <property type="entry name" value="ABC_transporter-like_ATP-bd"/>
</dbReference>
<dbReference type="EMBL" id="JBHSPR010000023">
    <property type="protein sequence ID" value="MFC6019931.1"/>
    <property type="molecule type" value="Genomic_DNA"/>
</dbReference>
<dbReference type="Proteomes" id="UP001596203">
    <property type="component" value="Unassembled WGS sequence"/>
</dbReference>
<dbReference type="SUPFAM" id="SSF52540">
    <property type="entry name" value="P-loop containing nucleoside triphosphate hydrolases"/>
    <property type="match status" value="1"/>
</dbReference>
<protein>
    <submittedName>
        <fullName evidence="6">ABC transporter ATP-binding protein</fullName>
    </submittedName>
</protein>
<feature type="region of interest" description="Disordered" evidence="4">
    <location>
        <begin position="258"/>
        <end position="284"/>
    </location>
</feature>
<keyword evidence="1" id="KW-0813">Transport</keyword>
<dbReference type="PROSITE" id="PS50893">
    <property type="entry name" value="ABC_TRANSPORTER_2"/>
    <property type="match status" value="1"/>
</dbReference>
<dbReference type="PROSITE" id="PS00211">
    <property type="entry name" value="ABC_TRANSPORTER_1"/>
    <property type="match status" value="1"/>
</dbReference>
<dbReference type="InterPro" id="IPR003593">
    <property type="entry name" value="AAA+_ATPase"/>
</dbReference>
<dbReference type="PANTHER" id="PTHR45772">
    <property type="entry name" value="CONSERVED COMPONENT OF ABC TRANSPORTER FOR NATURAL AMINO ACIDS-RELATED"/>
    <property type="match status" value="1"/>
</dbReference>
<reference evidence="7" key="1">
    <citation type="journal article" date="2019" name="Int. J. Syst. Evol. Microbiol.">
        <title>The Global Catalogue of Microorganisms (GCM) 10K type strain sequencing project: providing services to taxonomists for standard genome sequencing and annotation.</title>
        <authorList>
            <consortium name="The Broad Institute Genomics Platform"/>
            <consortium name="The Broad Institute Genome Sequencing Center for Infectious Disease"/>
            <person name="Wu L."/>
            <person name="Ma J."/>
        </authorList>
    </citation>
    <scope>NUCLEOTIDE SEQUENCE [LARGE SCALE GENOMIC DNA]</scope>
    <source>
        <strain evidence="7">ZS-35-S2</strain>
    </source>
</reference>
<dbReference type="GO" id="GO:0005524">
    <property type="term" value="F:ATP binding"/>
    <property type="evidence" value="ECO:0007669"/>
    <property type="project" value="UniProtKB-KW"/>
</dbReference>
<dbReference type="Gene3D" id="3.40.50.300">
    <property type="entry name" value="P-loop containing nucleotide triphosphate hydrolases"/>
    <property type="match status" value="1"/>
</dbReference>
<dbReference type="InterPro" id="IPR027417">
    <property type="entry name" value="P-loop_NTPase"/>
</dbReference>
<feature type="domain" description="ABC transporter" evidence="5">
    <location>
        <begin position="13"/>
        <end position="259"/>
    </location>
</feature>
<evidence type="ECO:0000259" key="5">
    <source>
        <dbReference type="PROSITE" id="PS50893"/>
    </source>
</evidence>
<organism evidence="6 7">
    <name type="scientific">Plantactinospora solaniradicis</name>
    <dbReference type="NCBI Taxonomy" id="1723736"/>
    <lineage>
        <taxon>Bacteria</taxon>
        <taxon>Bacillati</taxon>
        <taxon>Actinomycetota</taxon>
        <taxon>Actinomycetes</taxon>
        <taxon>Micromonosporales</taxon>
        <taxon>Micromonosporaceae</taxon>
        <taxon>Plantactinospora</taxon>
    </lineage>
</organism>
<sequence>MTSTDGRERRTILSVTGGTVSYLGVKALAGVDLAAHAGEIVGVIGPNGAGKSTLVNLIAGVARGGGDVVLNGHNLRGRDPQTRTRAGIVRTFQTPELFGTLTAAQNVDLAARSFLLYRAGRDEPRSGRRARWRRSAGLAREALATVGLEHRAGARAESMSGGEKKLVELARALVQQPVVLILDEPVAGLPVAARQRTIATLRDLIHGSDATCILIEHDMDVIRRACDRIYVLSRGAVIKEGTWEQTSQDEAVRRAYLGSSPHQEADDADTITTTNSVERRAIPK</sequence>
<evidence type="ECO:0000256" key="4">
    <source>
        <dbReference type="SAM" id="MobiDB-lite"/>
    </source>
</evidence>
<evidence type="ECO:0000313" key="6">
    <source>
        <dbReference type="EMBL" id="MFC6019931.1"/>
    </source>
</evidence>
<dbReference type="Pfam" id="PF00005">
    <property type="entry name" value="ABC_tran"/>
    <property type="match status" value="1"/>
</dbReference>
<dbReference type="InterPro" id="IPR051120">
    <property type="entry name" value="ABC_AA/LPS_Transport"/>
</dbReference>
<name>A0ABW1KE43_9ACTN</name>
<evidence type="ECO:0000256" key="1">
    <source>
        <dbReference type="ARBA" id="ARBA00022448"/>
    </source>
</evidence>
<dbReference type="RefSeq" id="WP_377426462.1">
    <property type="nucleotide sequence ID" value="NZ_JBHSPR010000023.1"/>
</dbReference>
<gene>
    <name evidence="6" type="ORF">ACFP2T_27500</name>
</gene>
<dbReference type="PANTHER" id="PTHR45772:SF9">
    <property type="entry name" value="CONSERVED COMPONENT OF ABC TRANSPORTER FOR NATURAL AMINO ACIDS"/>
    <property type="match status" value="1"/>
</dbReference>
<keyword evidence="7" id="KW-1185">Reference proteome</keyword>
<comment type="caution">
    <text evidence="6">The sequence shown here is derived from an EMBL/GenBank/DDBJ whole genome shotgun (WGS) entry which is preliminary data.</text>
</comment>
<dbReference type="InterPro" id="IPR017871">
    <property type="entry name" value="ABC_transporter-like_CS"/>
</dbReference>
<evidence type="ECO:0000256" key="2">
    <source>
        <dbReference type="ARBA" id="ARBA00022741"/>
    </source>
</evidence>
<keyword evidence="2" id="KW-0547">Nucleotide-binding</keyword>
<accession>A0ABW1KE43</accession>
<keyword evidence="3 6" id="KW-0067">ATP-binding</keyword>
<evidence type="ECO:0000256" key="3">
    <source>
        <dbReference type="ARBA" id="ARBA00022840"/>
    </source>
</evidence>
<dbReference type="SMART" id="SM00382">
    <property type="entry name" value="AAA"/>
    <property type="match status" value="1"/>
</dbReference>
<evidence type="ECO:0000313" key="7">
    <source>
        <dbReference type="Proteomes" id="UP001596203"/>
    </source>
</evidence>